<comment type="caution">
    <text evidence="7">The sequence shown here is derived from an EMBL/GenBank/DDBJ whole genome shotgun (WGS) entry which is preliminary data.</text>
</comment>
<dbReference type="InterPro" id="IPR029052">
    <property type="entry name" value="Metallo-depent_PP-like"/>
</dbReference>
<accession>A0A235BZ00</accession>
<protein>
    <submittedName>
        <fullName evidence="7">Metallophosphoesterase</fullName>
    </submittedName>
</protein>
<dbReference type="PANTHER" id="PTHR36303">
    <property type="entry name" value="2',3'-CYCLIC-NUCLEOTIDE 2'-PHOSPHODIESTERASE"/>
    <property type="match status" value="1"/>
</dbReference>
<feature type="binding site" evidence="6">
    <location>
        <position position="70"/>
    </location>
    <ligand>
        <name>Fe cation</name>
        <dbReference type="ChEBI" id="CHEBI:24875"/>
        <label>2</label>
    </ligand>
</feature>
<name>A0A235BZ00_UNCW3</name>
<dbReference type="FunFam" id="3.60.21.10:FF:000016">
    <property type="entry name" value="Putative metallophosphoesterase"/>
    <property type="match status" value="1"/>
</dbReference>
<gene>
    <name evidence="7" type="ORF">CH330_00210</name>
</gene>
<comment type="similarity">
    <text evidence="4">Belongs to the YmdB-like family.</text>
</comment>
<feature type="binding site" evidence="6">
    <location>
        <position position="42"/>
    </location>
    <ligand>
        <name>Fe cation</name>
        <dbReference type="ChEBI" id="CHEBI:24875"/>
        <label>1</label>
    </ligand>
</feature>
<keyword evidence="3" id="KW-0408">Iron</keyword>
<dbReference type="CDD" id="cd07382">
    <property type="entry name" value="MPP_DR1281"/>
    <property type="match status" value="1"/>
</dbReference>
<keyword evidence="1 6" id="KW-0479">Metal-binding</keyword>
<dbReference type="GO" id="GO:0046872">
    <property type="term" value="F:metal ion binding"/>
    <property type="evidence" value="ECO:0007669"/>
    <property type="project" value="UniProtKB-KW"/>
</dbReference>
<dbReference type="NCBIfam" id="TIGR00282">
    <property type="entry name" value="TIGR00282 family metallophosphoesterase"/>
    <property type="match status" value="1"/>
</dbReference>
<dbReference type="Proteomes" id="UP000215559">
    <property type="component" value="Unassembled WGS sequence"/>
</dbReference>
<reference evidence="7 8" key="1">
    <citation type="submission" date="2017-07" db="EMBL/GenBank/DDBJ databases">
        <title>Recovery of genomes from metagenomes via a dereplication, aggregation, and scoring strategy.</title>
        <authorList>
            <person name="Sieber C.M."/>
            <person name="Probst A.J."/>
            <person name="Sharrar A."/>
            <person name="Thomas B.C."/>
            <person name="Hess M."/>
            <person name="Tringe S.G."/>
            <person name="Banfield J.F."/>
        </authorList>
    </citation>
    <scope>NUCLEOTIDE SEQUENCE [LARGE SCALE GENOMIC DNA]</scope>
    <source>
        <strain evidence="7">JGI_Cruoil_03_51_56</strain>
    </source>
</reference>
<feature type="binding site" evidence="6">
    <location>
        <position position="153"/>
    </location>
    <ligand>
        <name>Fe cation</name>
        <dbReference type="ChEBI" id="CHEBI:24875"/>
        <label>2</label>
    </ligand>
</feature>
<dbReference type="EMBL" id="NOZP01000004">
    <property type="protein sequence ID" value="OYD17426.1"/>
    <property type="molecule type" value="Genomic_DNA"/>
</dbReference>
<feature type="binding site" evidence="6">
    <location>
        <position position="180"/>
    </location>
    <ligand>
        <name>Fe cation</name>
        <dbReference type="ChEBI" id="CHEBI:24875"/>
        <label>1</label>
    </ligand>
</feature>
<evidence type="ECO:0000313" key="7">
    <source>
        <dbReference type="EMBL" id="OYD17426.1"/>
    </source>
</evidence>
<evidence type="ECO:0000313" key="8">
    <source>
        <dbReference type="Proteomes" id="UP000215559"/>
    </source>
</evidence>
<dbReference type="Pfam" id="PF13277">
    <property type="entry name" value="YmdB"/>
    <property type="match status" value="1"/>
</dbReference>
<feature type="binding site" evidence="6">
    <location>
        <position position="11"/>
    </location>
    <ligand>
        <name>Fe cation</name>
        <dbReference type="ChEBI" id="CHEBI:24875"/>
        <label>1</label>
    </ligand>
</feature>
<sequence length="268" mass="29276">MPIKRVLFLGDVCSAAGREAVKHGLIQLQRSSSYDFIIVNVENAAGGYGITSKLGEEILRDGVDCMTTGDHAYDRKESWDYYNTQPKLLRPLNFPLGAPGRGYAVFEKNGFRIGVVNLLGRVFMKPLDCPFHRVSGVVDELRRETATIIVDFHAEATAEKEAMGWYLDGRVSAVLGTHTHVQTADEHVLPEGTAYISDVGMCGAFDSVLGMGKDRALQRIIEMLPVRLHPGTCDPRINGVVVEVDSSTGKALSIERVNLGLENGEKTG</sequence>
<evidence type="ECO:0000256" key="4">
    <source>
        <dbReference type="ARBA" id="ARBA00061401"/>
    </source>
</evidence>
<organism evidence="7 8">
    <name type="scientific">candidate division WOR-3 bacterium JGI_Cruoil_03_51_56</name>
    <dbReference type="NCBI Taxonomy" id="1973747"/>
    <lineage>
        <taxon>Bacteria</taxon>
        <taxon>Bacteria division WOR-3</taxon>
    </lineage>
</organism>
<dbReference type="PIRSF" id="PIRSF004789">
    <property type="entry name" value="DR1281"/>
    <property type="match status" value="1"/>
</dbReference>
<dbReference type="AlphaFoldDB" id="A0A235BZ00"/>
<feature type="binding site" evidence="6">
    <location>
        <position position="42"/>
    </location>
    <ligand>
        <name>Fe cation</name>
        <dbReference type="ChEBI" id="CHEBI:24875"/>
        <label>2</label>
    </ligand>
</feature>
<evidence type="ECO:0000256" key="5">
    <source>
        <dbReference type="PIRSR" id="PIRSR004789-50"/>
    </source>
</evidence>
<feature type="binding site" evidence="6">
    <location>
        <position position="178"/>
    </location>
    <ligand>
        <name>Fe cation</name>
        <dbReference type="ChEBI" id="CHEBI:24875"/>
        <label>2</label>
    </ligand>
</feature>
<dbReference type="PANTHER" id="PTHR36303:SF1">
    <property type="entry name" value="2',3'-CYCLIC-NUCLEOTIDE 2'-PHOSPHODIESTERASE"/>
    <property type="match status" value="1"/>
</dbReference>
<evidence type="ECO:0000256" key="6">
    <source>
        <dbReference type="PIRSR" id="PIRSR004789-51"/>
    </source>
</evidence>
<evidence type="ECO:0000256" key="1">
    <source>
        <dbReference type="ARBA" id="ARBA00022723"/>
    </source>
</evidence>
<feature type="active site" description="Proton donor" evidence="5">
    <location>
        <position position="71"/>
    </location>
</feature>
<feature type="binding site" evidence="6">
    <location>
        <position position="43"/>
    </location>
    <ligand>
        <name>Fe cation</name>
        <dbReference type="ChEBI" id="CHEBI:24875"/>
        <label>1</label>
    </ligand>
</feature>
<keyword evidence="2" id="KW-0378">Hydrolase</keyword>
<dbReference type="Gene3D" id="3.60.21.10">
    <property type="match status" value="1"/>
</dbReference>
<dbReference type="GO" id="GO:0004113">
    <property type="term" value="F:2',3'-cyclic-nucleotide 3'-phosphodiesterase activity"/>
    <property type="evidence" value="ECO:0007669"/>
    <property type="project" value="TreeGrafter"/>
</dbReference>
<evidence type="ECO:0000256" key="3">
    <source>
        <dbReference type="ARBA" id="ARBA00023004"/>
    </source>
</evidence>
<proteinExistence type="inferred from homology"/>
<dbReference type="InterPro" id="IPR005235">
    <property type="entry name" value="YmdB-like"/>
</dbReference>
<evidence type="ECO:0000256" key="2">
    <source>
        <dbReference type="ARBA" id="ARBA00022801"/>
    </source>
</evidence>
<dbReference type="SUPFAM" id="SSF56300">
    <property type="entry name" value="Metallo-dependent phosphatases"/>
    <property type="match status" value="1"/>
</dbReference>